<evidence type="ECO:0000313" key="1">
    <source>
        <dbReference type="EMBL" id="CUS33189.1"/>
    </source>
</evidence>
<keyword evidence="2" id="KW-1185">Reference proteome</keyword>
<dbReference type="EMBL" id="CZPZ01000004">
    <property type="protein sequence ID" value="CUS33189.1"/>
    <property type="molecule type" value="Genomic_DNA"/>
</dbReference>
<gene>
    <name evidence="1" type="ORF">COMA2_120113</name>
</gene>
<dbReference type="RefSeq" id="WP_175304379.1">
    <property type="nucleotide sequence ID" value="NZ_CZPZ01000004.1"/>
</dbReference>
<reference evidence="2" key="1">
    <citation type="submission" date="2015-10" db="EMBL/GenBank/DDBJ databases">
        <authorList>
            <person name="Luecker S."/>
            <person name="Luecker S."/>
        </authorList>
    </citation>
    <scope>NUCLEOTIDE SEQUENCE [LARGE SCALE GENOMIC DNA]</scope>
</reference>
<evidence type="ECO:0000313" key="2">
    <source>
        <dbReference type="Proteomes" id="UP000198736"/>
    </source>
</evidence>
<dbReference type="AlphaFoldDB" id="A0A0S4L6M6"/>
<proteinExistence type="predicted"/>
<organism evidence="1 2">
    <name type="scientific">Candidatus Nitrospira nitrificans</name>
    <dbReference type="NCBI Taxonomy" id="1742973"/>
    <lineage>
        <taxon>Bacteria</taxon>
        <taxon>Pseudomonadati</taxon>
        <taxon>Nitrospirota</taxon>
        <taxon>Nitrospiria</taxon>
        <taxon>Nitrospirales</taxon>
        <taxon>Nitrospiraceae</taxon>
        <taxon>Nitrospira</taxon>
    </lineage>
</organism>
<accession>A0A0S4L6M6</accession>
<name>A0A0S4L6M6_9BACT</name>
<protein>
    <submittedName>
        <fullName evidence="1">Transposase</fullName>
    </submittedName>
</protein>
<dbReference type="STRING" id="1742973.COMA2_120113"/>
<sequence length="55" mass="6511">MRKATFLETQNRKAPTMKRLRELEHENGLLKLLYTDLLRKFSTMKDGLTRSARVC</sequence>
<dbReference type="Proteomes" id="UP000198736">
    <property type="component" value="Unassembled WGS sequence"/>
</dbReference>